<keyword evidence="1" id="KW-0812">Transmembrane</keyword>
<dbReference type="EMBL" id="NJBN01000001">
    <property type="protein sequence ID" value="TKJ42455.1"/>
    <property type="molecule type" value="Genomic_DNA"/>
</dbReference>
<gene>
    <name evidence="4" type="ORF">CEE37_01875</name>
</gene>
<dbReference type="Gene3D" id="3.60.10.10">
    <property type="entry name" value="Endonuclease/exonuclease/phosphatase"/>
    <property type="match status" value="1"/>
</dbReference>
<evidence type="ECO:0000313" key="4">
    <source>
        <dbReference type="EMBL" id="TKJ42455.1"/>
    </source>
</evidence>
<dbReference type="InterPro" id="IPR036691">
    <property type="entry name" value="Endo/exonu/phosph_ase_sf"/>
</dbReference>
<evidence type="ECO:0000259" key="2">
    <source>
        <dbReference type="Pfam" id="PF03372"/>
    </source>
</evidence>
<protein>
    <submittedName>
        <fullName evidence="4">Uncharacterized protein</fullName>
    </submittedName>
</protein>
<proteinExistence type="predicted"/>
<dbReference type="SUPFAM" id="SSF56219">
    <property type="entry name" value="DNase I-like"/>
    <property type="match status" value="1"/>
</dbReference>
<organism evidence="4 5">
    <name type="scientific">candidate division LCP-89 bacterium B3_LCP</name>
    <dbReference type="NCBI Taxonomy" id="2012998"/>
    <lineage>
        <taxon>Bacteria</taxon>
        <taxon>Pseudomonadati</taxon>
        <taxon>Bacteria division LCP-89</taxon>
    </lineage>
</organism>
<evidence type="ECO:0000313" key="5">
    <source>
        <dbReference type="Proteomes" id="UP000319619"/>
    </source>
</evidence>
<dbReference type="InterPro" id="IPR026444">
    <property type="entry name" value="Secre_tail"/>
</dbReference>
<dbReference type="AlphaFoldDB" id="A0A532V5H9"/>
<feature type="domain" description="Endonuclease/exonuclease/phosphatase" evidence="2">
    <location>
        <begin position="234"/>
        <end position="490"/>
    </location>
</feature>
<reference evidence="4 5" key="1">
    <citation type="submission" date="2017-06" db="EMBL/GenBank/DDBJ databases">
        <title>Novel microbial phyla capable of carbon fixation and sulfur reduction in deep-sea sediments.</title>
        <authorList>
            <person name="Huang J."/>
            <person name="Baker B."/>
            <person name="Wang Y."/>
        </authorList>
    </citation>
    <scope>NUCLEOTIDE SEQUENCE [LARGE SCALE GENOMIC DNA]</scope>
    <source>
        <strain evidence="4">B3_LCP</strain>
    </source>
</reference>
<dbReference type="InterPro" id="IPR005135">
    <property type="entry name" value="Endo/exonuclease/phosphatase"/>
</dbReference>
<dbReference type="Proteomes" id="UP000319619">
    <property type="component" value="Unassembled WGS sequence"/>
</dbReference>
<feature type="domain" description="Secretion system C-terminal sorting" evidence="3">
    <location>
        <begin position="523"/>
        <end position="606"/>
    </location>
</feature>
<feature type="transmembrane region" description="Helical" evidence="1">
    <location>
        <begin position="12"/>
        <end position="30"/>
    </location>
</feature>
<comment type="caution">
    <text evidence="4">The sequence shown here is derived from an EMBL/GenBank/DDBJ whole genome shotgun (WGS) entry which is preliminary data.</text>
</comment>
<keyword evidence="1" id="KW-0472">Membrane</keyword>
<evidence type="ECO:0000256" key="1">
    <source>
        <dbReference type="SAM" id="Phobius"/>
    </source>
</evidence>
<keyword evidence="1" id="KW-1133">Transmembrane helix</keyword>
<dbReference type="NCBIfam" id="TIGR04183">
    <property type="entry name" value="Por_Secre_tail"/>
    <property type="match status" value="1"/>
</dbReference>
<dbReference type="Gene3D" id="2.60.40.4070">
    <property type="match status" value="1"/>
</dbReference>
<evidence type="ECO:0000259" key="3">
    <source>
        <dbReference type="Pfam" id="PF18962"/>
    </source>
</evidence>
<sequence length="609" mass="68600">MTESSRNRIKRLYKYIYILISLLICILFLFQKDTQAEAARIYMDGNFSDWESVEPLHVDPVGDQLVDSLDFGTLWVANDERYLFLCLELGTDILLQEEHDFDLYLDTDNDPSTGQPINGIGADFDWNFNDGDGHFRVGPIPYPVDHEDLSFVTAPTVSSDIYEIVIDRYATPVGQYELFTSDTISILFHDSGAGQDYLPDAGTTLQYVFDDSPLPPFPVSSIQKQDPSHIRVLSYNVHLDDFFDPYLEDEYTRILNAIEPDVIAFQEIYDHNVFETVDRVTAMLGGAWYGTKINPDIILVSRYTFAETINIYDDGNGAFLLNLQPDYDCQMLVINAHLPAGQANTNRQNEVDAIMAFIRDAKEPGGELELEENTPILITGDMNFVGYAQQLVTMVTGQIYFTGPFGPPFDPDWDGTDFTDLTPRHTDTPFYFTWYNDWSYYTPGRFDFMIYSDSVLEAWNNFVLFTPGMSPDSLAANGLQADDVLDASDHLPVVCDFVPNPEMGVSGKDDSHKPAEYALLQNFPNPFNPTTVISFSMPVSSWVKLDVFDINGRNVGAGLSRRDAEGETRPYTPGTHQITFDGSGLPSGIYFYRLTADDFTAIGKMVLIK</sequence>
<dbReference type="GO" id="GO:0003824">
    <property type="term" value="F:catalytic activity"/>
    <property type="evidence" value="ECO:0007669"/>
    <property type="project" value="InterPro"/>
</dbReference>
<name>A0A532V5H9_UNCL8</name>
<dbReference type="Pfam" id="PF03372">
    <property type="entry name" value="Exo_endo_phos"/>
    <property type="match status" value="1"/>
</dbReference>
<dbReference type="Pfam" id="PF18962">
    <property type="entry name" value="Por_Secre_tail"/>
    <property type="match status" value="1"/>
</dbReference>
<accession>A0A532V5H9</accession>